<feature type="non-terminal residue" evidence="10">
    <location>
        <position position="1"/>
    </location>
</feature>
<evidence type="ECO:0000256" key="4">
    <source>
        <dbReference type="ARBA" id="ARBA00022725"/>
    </source>
</evidence>
<evidence type="ECO:0000256" key="2">
    <source>
        <dbReference type="ARBA" id="ARBA00022606"/>
    </source>
</evidence>
<proteinExistence type="predicted"/>
<keyword evidence="7" id="KW-0675">Receptor</keyword>
<feature type="transmembrane region" description="Helical" evidence="9">
    <location>
        <begin position="21"/>
        <end position="39"/>
    </location>
</feature>
<evidence type="ECO:0000256" key="1">
    <source>
        <dbReference type="ARBA" id="ARBA00004141"/>
    </source>
</evidence>
<dbReference type="EMBL" id="KQ981685">
    <property type="protein sequence ID" value="KYN37956.1"/>
    <property type="molecule type" value="Genomic_DNA"/>
</dbReference>
<reference evidence="10 11" key="1">
    <citation type="submission" date="2016-03" db="EMBL/GenBank/DDBJ databases">
        <title>Trachymyrmex septentrionalis WGS genome.</title>
        <authorList>
            <person name="Nygaard S."/>
            <person name="Hu H."/>
            <person name="Boomsma J."/>
            <person name="Zhang G."/>
        </authorList>
    </citation>
    <scope>NUCLEOTIDE SEQUENCE [LARGE SCALE GENOMIC DNA]</scope>
    <source>
        <strain evidence="10">Tsep2-gDNA-1</strain>
        <tissue evidence="10">Whole body</tissue>
    </source>
</reference>
<name>A0A195FC37_9HYME</name>
<keyword evidence="11" id="KW-1185">Reference proteome</keyword>
<evidence type="ECO:0000256" key="9">
    <source>
        <dbReference type="SAM" id="Phobius"/>
    </source>
</evidence>
<evidence type="ECO:0000256" key="3">
    <source>
        <dbReference type="ARBA" id="ARBA00022692"/>
    </source>
</evidence>
<evidence type="ECO:0000256" key="6">
    <source>
        <dbReference type="ARBA" id="ARBA00023136"/>
    </source>
</evidence>
<keyword evidence="2" id="KW-0716">Sensory transduction</keyword>
<dbReference type="AlphaFoldDB" id="A0A195FC37"/>
<dbReference type="GO" id="GO:0016020">
    <property type="term" value="C:membrane"/>
    <property type="evidence" value="ECO:0007669"/>
    <property type="project" value="UniProtKB-SubCell"/>
</dbReference>
<evidence type="ECO:0000256" key="8">
    <source>
        <dbReference type="ARBA" id="ARBA00023224"/>
    </source>
</evidence>
<keyword evidence="5 9" id="KW-1133">Transmembrane helix</keyword>
<gene>
    <name evidence="10" type="ORF">ALC56_07580</name>
</gene>
<feature type="transmembrane region" description="Helical" evidence="9">
    <location>
        <begin position="45"/>
        <end position="65"/>
    </location>
</feature>
<dbReference type="Pfam" id="PF02949">
    <property type="entry name" value="7tm_6"/>
    <property type="match status" value="1"/>
</dbReference>
<keyword evidence="6 9" id="KW-0472">Membrane</keyword>
<protein>
    <submittedName>
        <fullName evidence="10">Uncharacterized protein</fullName>
    </submittedName>
</protein>
<dbReference type="GO" id="GO:0004984">
    <property type="term" value="F:olfactory receptor activity"/>
    <property type="evidence" value="ECO:0007669"/>
    <property type="project" value="InterPro"/>
</dbReference>
<evidence type="ECO:0000313" key="11">
    <source>
        <dbReference type="Proteomes" id="UP000078541"/>
    </source>
</evidence>
<dbReference type="Proteomes" id="UP000078541">
    <property type="component" value="Unassembled WGS sequence"/>
</dbReference>
<dbReference type="InterPro" id="IPR004117">
    <property type="entry name" value="7tm6_olfct_rcpt"/>
</dbReference>
<dbReference type="STRING" id="34720.A0A195FC37"/>
<organism evidence="10 11">
    <name type="scientific">Trachymyrmex septentrionalis</name>
    <dbReference type="NCBI Taxonomy" id="34720"/>
    <lineage>
        <taxon>Eukaryota</taxon>
        <taxon>Metazoa</taxon>
        <taxon>Ecdysozoa</taxon>
        <taxon>Arthropoda</taxon>
        <taxon>Hexapoda</taxon>
        <taxon>Insecta</taxon>
        <taxon>Pterygota</taxon>
        <taxon>Neoptera</taxon>
        <taxon>Endopterygota</taxon>
        <taxon>Hymenoptera</taxon>
        <taxon>Apocrita</taxon>
        <taxon>Aculeata</taxon>
        <taxon>Formicoidea</taxon>
        <taxon>Formicidae</taxon>
        <taxon>Myrmicinae</taxon>
        <taxon>Trachymyrmex</taxon>
    </lineage>
</organism>
<keyword evidence="8" id="KW-0807">Transducer</keyword>
<evidence type="ECO:0000256" key="5">
    <source>
        <dbReference type="ARBA" id="ARBA00022989"/>
    </source>
</evidence>
<accession>A0A195FC37</accession>
<keyword evidence="3 9" id="KW-0812">Transmembrane</keyword>
<evidence type="ECO:0000313" key="10">
    <source>
        <dbReference type="EMBL" id="KYN37956.1"/>
    </source>
</evidence>
<evidence type="ECO:0000256" key="7">
    <source>
        <dbReference type="ARBA" id="ARBA00023170"/>
    </source>
</evidence>
<dbReference type="GO" id="GO:0007165">
    <property type="term" value="P:signal transduction"/>
    <property type="evidence" value="ECO:0007669"/>
    <property type="project" value="UniProtKB-KW"/>
</dbReference>
<comment type="subcellular location">
    <subcellularLocation>
        <location evidence="1">Membrane</location>
        <topology evidence="1">Multi-pass membrane protein</topology>
    </subcellularLocation>
</comment>
<keyword evidence="4" id="KW-0552">Olfaction</keyword>
<dbReference type="GO" id="GO:0005549">
    <property type="term" value="F:odorant binding"/>
    <property type="evidence" value="ECO:0007669"/>
    <property type="project" value="InterPro"/>
</dbReference>
<sequence>YKKIGEVTYTIDWYRMSGRKSLDIVLMIAMSNTSIKFTAGNIFELSFTTFGNVSNIISMFIVCVYKNMICTSFVQLTGD</sequence>